<proteinExistence type="predicted"/>
<comment type="caution">
    <text evidence="2">The sequence shown here is derived from an EMBL/GenBank/DDBJ whole genome shotgun (WGS) entry which is preliminary data.</text>
</comment>
<dbReference type="Proteomes" id="UP001474421">
    <property type="component" value="Unassembled WGS sequence"/>
</dbReference>
<gene>
    <name evidence="2" type="ORF">NXF25_008616</name>
</gene>
<dbReference type="AlphaFoldDB" id="A0AAW1BNU1"/>
<evidence type="ECO:0000256" key="1">
    <source>
        <dbReference type="SAM" id="MobiDB-lite"/>
    </source>
</evidence>
<dbReference type="EMBL" id="JAOTOJ010000003">
    <property type="protein sequence ID" value="KAK9403789.1"/>
    <property type="molecule type" value="Genomic_DNA"/>
</dbReference>
<evidence type="ECO:0000313" key="2">
    <source>
        <dbReference type="EMBL" id="KAK9403789.1"/>
    </source>
</evidence>
<keyword evidence="3" id="KW-1185">Reference proteome</keyword>
<organism evidence="2 3">
    <name type="scientific">Crotalus adamanteus</name>
    <name type="common">Eastern diamondback rattlesnake</name>
    <dbReference type="NCBI Taxonomy" id="8729"/>
    <lineage>
        <taxon>Eukaryota</taxon>
        <taxon>Metazoa</taxon>
        <taxon>Chordata</taxon>
        <taxon>Craniata</taxon>
        <taxon>Vertebrata</taxon>
        <taxon>Euteleostomi</taxon>
        <taxon>Lepidosauria</taxon>
        <taxon>Squamata</taxon>
        <taxon>Bifurcata</taxon>
        <taxon>Unidentata</taxon>
        <taxon>Episquamata</taxon>
        <taxon>Toxicofera</taxon>
        <taxon>Serpentes</taxon>
        <taxon>Colubroidea</taxon>
        <taxon>Viperidae</taxon>
        <taxon>Crotalinae</taxon>
        <taxon>Crotalus</taxon>
    </lineage>
</organism>
<evidence type="ECO:0008006" key="4">
    <source>
        <dbReference type="Google" id="ProtNLM"/>
    </source>
</evidence>
<feature type="region of interest" description="Disordered" evidence="1">
    <location>
        <begin position="1"/>
        <end position="23"/>
    </location>
</feature>
<evidence type="ECO:0000313" key="3">
    <source>
        <dbReference type="Proteomes" id="UP001474421"/>
    </source>
</evidence>
<accession>A0AAW1BNU1</accession>
<protein>
    <recommendedName>
        <fullName evidence="4">DUF4939 domain-containing protein</fullName>
    </recommendedName>
</protein>
<sequence>MSPVSWPSPQPWPQDVSSEAQPRKVRRVIRPHPQDQQVTQDQQQVQVALPRFELPPIFYEDPKKLTFFLNHVWAHLDRYAYAYLDGDMMVNAVVANLEGEAADWVTNLHDEGAPELNINLFMEN</sequence>
<name>A0AAW1BNU1_CROAD</name>
<reference evidence="2 3" key="1">
    <citation type="journal article" date="2024" name="Proc. Natl. Acad. Sci. U.S.A.">
        <title>The genetic regulatory architecture and epigenomic basis for age-related changes in rattlesnake venom.</title>
        <authorList>
            <person name="Hogan M.P."/>
            <person name="Holding M.L."/>
            <person name="Nystrom G.S."/>
            <person name="Colston T.J."/>
            <person name="Bartlett D.A."/>
            <person name="Mason A.J."/>
            <person name="Ellsworth S.A."/>
            <person name="Rautsaw R.M."/>
            <person name="Lawrence K.C."/>
            <person name="Strickland J.L."/>
            <person name="He B."/>
            <person name="Fraser P."/>
            <person name="Margres M.J."/>
            <person name="Gilbert D.M."/>
            <person name="Gibbs H.L."/>
            <person name="Parkinson C.L."/>
            <person name="Rokyta D.R."/>
        </authorList>
    </citation>
    <scope>NUCLEOTIDE SEQUENCE [LARGE SCALE GENOMIC DNA]</scope>
    <source>
        <strain evidence="2">DRR0105</strain>
    </source>
</reference>
<feature type="compositionally biased region" description="Pro residues" evidence="1">
    <location>
        <begin position="1"/>
        <end position="12"/>
    </location>
</feature>